<name>A0A409W268_9AGAR</name>
<evidence type="ECO:0000313" key="1">
    <source>
        <dbReference type="EMBL" id="PPQ72558.1"/>
    </source>
</evidence>
<comment type="caution">
    <text evidence="1">The sequence shown here is derived from an EMBL/GenBank/DDBJ whole genome shotgun (WGS) entry which is preliminary data.</text>
</comment>
<proteinExistence type="predicted"/>
<keyword evidence="2" id="KW-1185">Reference proteome</keyword>
<reference evidence="1 2" key="1">
    <citation type="journal article" date="2018" name="Evol. Lett.">
        <title>Horizontal gene cluster transfer increased hallucinogenic mushroom diversity.</title>
        <authorList>
            <person name="Reynolds H.T."/>
            <person name="Vijayakumar V."/>
            <person name="Gluck-Thaler E."/>
            <person name="Korotkin H.B."/>
            <person name="Matheny P.B."/>
            <person name="Slot J.C."/>
        </authorList>
    </citation>
    <scope>NUCLEOTIDE SEQUENCE [LARGE SCALE GENOMIC DNA]</scope>
    <source>
        <strain evidence="1 2">SRW20</strain>
    </source>
</reference>
<evidence type="ECO:0000313" key="2">
    <source>
        <dbReference type="Proteomes" id="UP000284706"/>
    </source>
</evidence>
<dbReference type="EMBL" id="NHYE01005451">
    <property type="protein sequence ID" value="PPQ72558.1"/>
    <property type="molecule type" value="Genomic_DNA"/>
</dbReference>
<accession>A0A409W268</accession>
<protein>
    <submittedName>
        <fullName evidence="1">Uncharacterized protein</fullName>
    </submittedName>
</protein>
<dbReference type="Proteomes" id="UP000284706">
    <property type="component" value="Unassembled WGS sequence"/>
</dbReference>
<gene>
    <name evidence="1" type="ORF">CVT26_003955</name>
</gene>
<sequence>MAIVRHKYPELDVYEDALAGMGLEFRVALMPGFSLRAGGIGGIFSVYYLGWGGNNAGGDLGELILALMRFWRRTLIFAGGRAGIRWTRRRGDPLL</sequence>
<dbReference type="AlphaFoldDB" id="A0A409W268"/>
<organism evidence="1 2">
    <name type="scientific">Gymnopilus dilepis</name>
    <dbReference type="NCBI Taxonomy" id="231916"/>
    <lineage>
        <taxon>Eukaryota</taxon>
        <taxon>Fungi</taxon>
        <taxon>Dikarya</taxon>
        <taxon>Basidiomycota</taxon>
        <taxon>Agaricomycotina</taxon>
        <taxon>Agaricomycetes</taxon>
        <taxon>Agaricomycetidae</taxon>
        <taxon>Agaricales</taxon>
        <taxon>Agaricineae</taxon>
        <taxon>Hymenogastraceae</taxon>
        <taxon>Gymnopilus</taxon>
    </lineage>
</organism>
<dbReference type="InParanoid" id="A0A409W268"/>